<keyword evidence="10" id="KW-1185">Reference proteome</keyword>
<keyword evidence="4" id="KW-0067">ATP-binding</keyword>
<reference evidence="8 10" key="1">
    <citation type="submission" date="2022-12" db="EMBL/GenBank/DDBJ databases">
        <title>Chromosome-level genome of Tegillarca granosa.</title>
        <authorList>
            <person name="Kim J."/>
        </authorList>
    </citation>
    <scope>NUCLEOTIDE SEQUENCE [LARGE SCALE GENOMIC DNA]</scope>
    <source>
        <strain evidence="8">Teg-2019</strain>
        <tissue evidence="8">Adductor muscle</tissue>
    </source>
</reference>
<dbReference type="InterPro" id="IPR000808">
    <property type="entry name" value="Mrp-like_CS"/>
</dbReference>
<evidence type="ECO:0000313" key="10">
    <source>
        <dbReference type="Proteomes" id="UP001217089"/>
    </source>
</evidence>
<comment type="caution">
    <text evidence="8">The sequence shown here is derived from an EMBL/GenBank/DDBJ whole genome shotgun (WGS) entry which is preliminary data.</text>
</comment>
<evidence type="ECO:0000256" key="2">
    <source>
        <dbReference type="ARBA" id="ARBA00022723"/>
    </source>
</evidence>
<keyword evidence="6" id="KW-0411">Iron-sulfur</keyword>
<evidence type="ECO:0000256" key="4">
    <source>
        <dbReference type="ARBA" id="ARBA00022840"/>
    </source>
</evidence>
<keyword evidence="2" id="KW-0479">Metal-binding</keyword>
<evidence type="ECO:0000256" key="5">
    <source>
        <dbReference type="ARBA" id="ARBA00023004"/>
    </source>
</evidence>
<dbReference type="EMBL" id="JARBDR010000919">
    <property type="protein sequence ID" value="KAJ8300203.1"/>
    <property type="molecule type" value="Genomic_DNA"/>
</dbReference>
<dbReference type="PROSITE" id="PS01215">
    <property type="entry name" value="MRP"/>
    <property type="match status" value="1"/>
</dbReference>
<dbReference type="PANTHER" id="PTHR42961:SF2">
    <property type="entry name" value="IRON-SULFUR PROTEIN NUBPL"/>
    <property type="match status" value="1"/>
</dbReference>
<comment type="similarity">
    <text evidence="7">Belongs to the Mrp/NBP35 ATP-binding proteins family.</text>
</comment>
<keyword evidence="3" id="KW-0547">Nucleotide-binding</keyword>
<dbReference type="EMBL" id="JARBDR010000919">
    <property type="protein sequence ID" value="KAJ8300206.1"/>
    <property type="molecule type" value="Genomic_DNA"/>
</dbReference>
<evidence type="ECO:0000256" key="7">
    <source>
        <dbReference type="ARBA" id="ARBA00024036"/>
    </source>
</evidence>
<gene>
    <name evidence="8" type="ORF">KUTeg_021722</name>
    <name evidence="9" type="ORF">KUTeg_021725</name>
</gene>
<dbReference type="Gene3D" id="3.40.50.300">
    <property type="entry name" value="P-loop containing nucleotide triphosphate hydrolases"/>
    <property type="match status" value="1"/>
</dbReference>
<organism evidence="8 10">
    <name type="scientific">Tegillarca granosa</name>
    <name type="common">Malaysian cockle</name>
    <name type="synonym">Anadara granosa</name>
    <dbReference type="NCBI Taxonomy" id="220873"/>
    <lineage>
        <taxon>Eukaryota</taxon>
        <taxon>Metazoa</taxon>
        <taxon>Spiralia</taxon>
        <taxon>Lophotrochozoa</taxon>
        <taxon>Mollusca</taxon>
        <taxon>Bivalvia</taxon>
        <taxon>Autobranchia</taxon>
        <taxon>Pteriomorphia</taxon>
        <taxon>Arcoida</taxon>
        <taxon>Arcoidea</taxon>
        <taxon>Arcidae</taxon>
        <taxon>Tegillarca</taxon>
    </lineage>
</organism>
<dbReference type="PANTHER" id="PTHR42961">
    <property type="entry name" value="IRON-SULFUR PROTEIN NUBPL"/>
    <property type="match status" value="1"/>
</dbReference>
<protein>
    <recommendedName>
        <fullName evidence="11">Iron-sulfur protein NUBPL</fullName>
    </recommendedName>
</protein>
<sequence>MCQLMECTLLFQSKTVGILDADVYGPSIPTMMNLSGEPELNKQNLMIPLENYGVRCMSIGFLIDEKSPVVWRGLMVMSALEKLLWQVSWGPLDYLIVDMPPGTGDTQISLSQNIPIQVIVSTPQDIALLDARRGAEMFRKAHVPVLGIIENMSTYVCPKCGHQEYIFGQQGVQKIAKDMDLEILGDIPLSIGIREGSDEGKPIVISQPDSPQALAYKEIAKKVCDKVTPVSEKTG</sequence>
<evidence type="ECO:0000313" key="8">
    <source>
        <dbReference type="EMBL" id="KAJ8300203.1"/>
    </source>
</evidence>
<keyword evidence="5" id="KW-0408">Iron</keyword>
<dbReference type="InterPro" id="IPR044304">
    <property type="entry name" value="NUBPL-like"/>
</dbReference>
<dbReference type="InterPro" id="IPR033756">
    <property type="entry name" value="YlxH/NBP35"/>
</dbReference>
<dbReference type="Proteomes" id="UP001217089">
    <property type="component" value="Unassembled WGS sequence"/>
</dbReference>
<evidence type="ECO:0000256" key="3">
    <source>
        <dbReference type="ARBA" id="ARBA00022741"/>
    </source>
</evidence>
<evidence type="ECO:0008006" key="11">
    <source>
        <dbReference type="Google" id="ProtNLM"/>
    </source>
</evidence>
<dbReference type="SUPFAM" id="SSF52540">
    <property type="entry name" value="P-loop containing nucleoside triphosphate hydrolases"/>
    <property type="match status" value="1"/>
</dbReference>
<evidence type="ECO:0000256" key="1">
    <source>
        <dbReference type="ARBA" id="ARBA00022485"/>
    </source>
</evidence>
<evidence type="ECO:0000313" key="9">
    <source>
        <dbReference type="EMBL" id="KAJ8300206.1"/>
    </source>
</evidence>
<accession>A0ABQ9E474</accession>
<dbReference type="InterPro" id="IPR019591">
    <property type="entry name" value="Mrp/NBP35_ATP-bd"/>
</dbReference>
<dbReference type="InterPro" id="IPR027417">
    <property type="entry name" value="P-loop_NTPase"/>
</dbReference>
<dbReference type="Pfam" id="PF10609">
    <property type="entry name" value="ParA"/>
    <property type="match status" value="1"/>
</dbReference>
<keyword evidence="1" id="KW-0004">4Fe-4S</keyword>
<evidence type="ECO:0000256" key="6">
    <source>
        <dbReference type="ARBA" id="ARBA00023014"/>
    </source>
</evidence>
<name>A0ABQ9E474_TEGGR</name>
<dbReference type="CDD" id="cd02037">
    <property type="entry name" value="Mrp_NBP35"/>
    <property type="match status" value="1"/>
</dbReference>
<proteinExistence type="inferred from homology"/>